<dbReference type="EC" id="4.2.1.3" evidence="11"/>
<dbReference type="InterPro" id="IPR006249">
    <property type="entry name" value="Aconitase/IRP2"/>
</dbReference>
<keyword evidence="7 11" id="KW-0408">Iron</keyword>
<protein>
    <recommendedName>
        <fullName evidence="11">Aconitate hydratase</fullName>
        <shortName evidence="11">Aconitase</shortName>
        <ecNumber evidence="11">4.2.1.3</ecNumber>
    </recommendedName>
</protein>
<evidence type="ECO:0000259" key="13">
    <source>
        <dbReference type="Pfam" id="PF00694"/>
    </source>
</evidence>
<dbReference type="InterPro" id="IPR001030">
    <property type="entry name" value="Acoase/IPM_deHydtase_lsu_aba"/>
</dbReference>
<evidence type="ECO:0000256" key="9">
    <source>
        <dbReference type="ARBA" id="ARBA00023239"/>
    </source>
</evidence>
<evidence type="ECO:0000256" key="7">
    <source>
        <dbReference type="ARBA" id="ARBA00023004"/>
    </source>
</evidence>
<evidence type="ECO:0000256" key="6">
    <source>
        <dbReference type="ARBA" id="ARBA00022723"/>
    </source>
</evidence>
<keyword evidence="15" id="KW-1185">Reference proteome</keyword>
<dbReference type="GO" id="GO:0019679">
    <property type="term" value="P:propionate metabolic process, methylcitrate cycle"/>
    <property type="evidence" value="ECO:0007669"/>
    <property type="project" value="UniProtKB-ARBA"/>
</dbReference>
<dbReference type="InterPro" id="IPR000573">
    <property type="entry name" value="AconitaseA/IPMdHydase_ssu_swvl"/>
</dbReference>
<proteinExistence type="inferred from homology"/>
<dbReference type="UniPathway" id="UPA00223">
    <property type="reaction ID" value="UER00718"/>
</dbReference>
<evidence type="ECO:0000256" key="10">
    <source>
        <dbReference type="ARBA" id="ARBA00023501"/>
    </source>
</evidence>
<dbReference type="Gene3D" id="6.10.190.10">
    <property type="match status" value="1"/>
</dbReference>
<dbReference type="SUPFAM" id="SSF53732">
    <property type="entry name" value="Aconitase iron-sulfur domain"/>
    <property type="match status" value="1"/>
</dbReference>
<dbReference type="EMBL" id="FQXD01000001">
    <property type="protein sequence ID" value="SHG60676.1"/>
    <property type="molecule type" value="Genomic_DNA"/>
</dbReference>
<gene>
    <name evidence="14" type="ORF">SAMN05421807_10123</name>
</gene>
<dbReference type="InterPro" id="IPR015931">
    <property type="entry name" value="Acnase/IPM_dHydase_lsu_aba_1/3"/>
</dbReference>
<evidence type="ECO:0000256" key="5">
    <source>
        <dbReference type="ARBA" id="ARBA00022532"/>
    </source>
</evidence>
<evidence type="ECO:0000256" key="8">
    <source>
        <dbReference type="ARBA" id="ARBA00023014"/>
    </source>
</evidence>
<dbReference type="PROSITE" id="PS00450">
    <property type="entry name" value="ACONITASE_1"/>
    <property type="match status" value="1"/>
</dbReference>
<sequence length="904" mass="99441">MGKNNTLNAKKQFKLNDKTYNYYELKALEEAGFGKVARLPFSIRVLLESLIRQQDGHQIKDEHVEGLAKWGTKEGEGVDVPFKPSRVILQDFTGVPAVVDLASLRKAMVDMGGEPGEINPEVPVDLVIDHSVQVDQYGTANALKANMELEFERNAERYEFLNWAQKAFNNYRAVPPATGIVHQVNLEYIANVVHGIEDDNGEYEAFPDTLVGTDSHTTMINGLGVLGWGVGGIEAEAGMLGQPSYFPAPDVIGVKFTGSFPNGTTATDLALKVTQVLREKNVVGKFVEYFGPGLQDMPLADRATISNMAPEYGATCGFFPVDEESLNYLKLTGRAQEQIDLVEKYCKLNNLWYSPDQEDPKYTEIVEINLSELEPNLSGPKRPQDLISLSNMKKEFNKAITAPAGNQGFGLDKSEFDKEAVVEHPNGKSSVMKTGALAIAAITSCTNTSNPYVMLGAGLLAKNAVEKGLEVPEYVKTSLAPGSKVVTRYLEDAGLTPYLDKLGFNLVGYGCTTCIGNSGPLREEIEQAIIENDLTVASVLSGNRNFEGRIHPLVKANYLASPPLVVAYALAGTVDIDLKKDALGTDKDGNPVFMSDIWPSMEDIKKQVEAVVQPEIFRKEYEDVFSSNERWNQIDTTDEPLFEWDSESTYIQNPPFFEGLSKEPGTVEPLQNLRVVGKFGDSVTTDHISPAGAIAKDMPAGKYLQDKGVSPRNFNSYGSRRGNHEVMMRGTFANIRIRNLIAPGTEGGFTTYWPTEEVMPIYDAAMKYQEEGTGLMVIAGKDYGMGSSRDWAAKGTNLLGIKTVIAESFERIHRSNLVMMGVLPLQFKQGENADKFGLTGKETYHVAVDESVKPHDLVKVTAVDESGKQVEFEAIARFDSDVEIDYYRHGGILQMVLRSKLSVI</sequence>
<feature type="domain" description="Aconitase/3-isopropylmalate dehydratase large subunit alpha/beta/alpha" evidence="12">
    <location>
        <begin position="74"/>
        <end position="572"/>
    </location>
</feature>
<keyword evidence="9 11" id="KW-0456">Lyase</keyword>
<dbReference type="FunFam" id="3.30.499.10:FF:000002">
    <property type="entry name" value="Aconitate hydratase"/>
    <property type="match status" value="1"/>
</dbReference>
<dbReference type="Gene3D" id="3.20.19.10">
    <property type="entry name" value="Aconitase, domain 4"/>
    <property type="match status" value="1"/>
</dbReference>
<comment type="cofactor">
    <cofactor evidence="1">
        <name>[4Fe-4S] cluster</name>
        <dbReference type="ChEBI" id="CHEBI:49883"/>
    </cofactor>
</comment>
<organism evidence="14 15">
    <name type="scientific">Virgibacillus chiguensis</name>
    <dbReference type="NCBI Taxonomy" id="411959"/>
    <lineage>
        <taxon>Bacteria</taxon>
        <taxon>Bacillati</taxon>
        <taxon>Bacillota</taxon>
        <taxon>Bacilli</taxon>
        <taxon>Bacillales</taxon>
        <taxon>Bacillaceae</taxon>
        <taxon>Virgibacillus</taxon>
    </lineage>
</organism>
<dbReference type="GO" id="GO:0003994">
    <property type="term" value="F:aconitate hydratase activity"/>
    <property type="evidence" value="ECO:0007669"/>
    <property type="project" value="UniProtKB-EC"/>
</dbReference>
<comment type="similarity">
    <text evidence="3 11">Belongs to the aconitase/IPM isomerase family.</text>
</comment>
<comment type="function">
    <text evidence="11">Catalyzes the isomerization of citrate to isocitrate via cis-aconitate.</text>
</comment>
<evidence type="ECO:0000256" key="11">
    <source>
        <dbReference type="RuleBase" id="RU361275"/>
    </source>
</evidence>
<dbReference type="PANTHER" id="PTHR11670">
    <property type="entry name" value="ACONITASE/IRON-RESPONSIVE ELEMENT FAMILY MEMBER"/>
    <property type="match status" value="1"/>
</dbReference>
<dbReference type="Gene3D" id="3.30.499.10">
    <property type="entry name" value="Aconitase, domain 3"/>
    <property type="match status" value="2"/>
</dbReference>
<dbReference type="GO" id="GO:0051539">
    <property type="term" value="F:4 iron, 4 sulfur cluster binding"/>
    <property type="evidence" value="ECO:0007669"/>
    <property type="project" value="UniProtKB-KW"/>
</dbReference>
<keyword evidence="5" id="KW-0816">Tricarboxylic acid cycle</keyword>
<dbReference type="CDD" id="cd01580">
    <property type="entry name" value="AcnA_IRP_Swivel"/>
    <property type="match status" value="1"/>
</dbReference>
<keyword evidence="6" id="KW-0479">Metal-binding</keyword>
<keyword evidence="8 11" id="KW-0411">Iron-sulfur</keyword>
<dbReference type="GO" id="GO:0006099">
    <property type="term" value="P:tricarboxylic acid cycle"/>
    <property type="evidence" value="ECO:0007669"/>
    <property type="project" value="UniProtKB-UniPathway"/>
</dbReference>
<dbReference type="GO" id="GO:0046872">
    <property type="term" value="F:metal ion binding"/>
    <property type="evidence" value="ECO:0007669"/>
    <property type="project" value="UniProtKB-KW"/>
</dbReference>
<dbReference type="OrthoDB" id="9764318at2"/>
<dbReference type="InterPro" id="IPR015928">
    <property type="entry name" value="Aconitase/3IPM_dehydase_swvl"/>
</dbReference>
<dbReference type="Pfam" id="PF00330">
    <property type="entry name" value="Aconitase"/>
    <property type="match status" value="1"/>
</dbReference>
<dbReference type="RefSeq" id="WP_073003990.1">
    <property type="nucleotide sequence ID" value="NZ_FQXD01000001.1"/>
</dbReference>
<reference evidence="15" key="1">
    <citation type="submission" date="2016-11" db="EMBL/GenBank/DDBJ databases">
        <authorList>
            <person name="Varghese N."/>
            <person name="Submissions S."/>
        </authorList>
    </citation>
    <scope>NUCLEOTIDE SEQUENCE [LARGE SCALE GENOMIC DNA]</scope>
    <source>
        <strain evidence="15">CGMCC 1.6496</strain>
    </source>
</reference>
<evidence type="ECO:0000256" key="1">
    <source>
        <dbReference type="ARBA" id="ARBA00001966"/>
    </source>
</evidence>
<dbReference type="NCBIfam" id="TIGR01341">
    <property type="entry name" value="aconitase_1"/>
    <property type="match status" value="1"/>
</dbReference>
<evidence type="ECO:0000259" key="12">
    <source>
        <dbReference type="Pfam" id="PF00330"/>
    </source>
</evidence>
<keyword evidence="11" id="KW-0004">4Fe-4S</keyword>
<dbReference type="PRINTS" id="PR00415">
    <property type="entry name" value="ACONITASE"/>
</dbReference>
<dbReference type="Pfam" id="PF00694">
    <property type="entry name" value="Aconitase_C"/>
    <property type="match status" value="1"/>
</dbReference>
<dbReference type="PROSITE" id="PS01244">
    <property type="entry name" value="ACONITASE_2"/>
    <property type="match status" value="1"/>
</dbReference>
<dbReference type="CDD" id="cd01586">
    <property type="entry name" value="AcnA_IRP"/>
    <property type="match status" value="1"/>
</dbReference>
<name>A0A1M5L6U4_9BACI</name>
<evidence type="ECO:0000256" key="4">
    <source>
        <dbReference type="ARBA" id="ARBA00011245"/>
    </source>
</evidence>
<dbReference type="FunFam" id="3.30.499.10:FF:000005">
    <property type="entry name" value="cytoplasmic aconitate hydratase"/>
    <property type="match status" value="1"/>
</dbReference>
<dbReference type="NCBIfam" id="NF006757">
    <property type="entry name" value="PRK09277.1"/>
    <property type="match status" value="1"/>
</dbReference>
<accession>A0A1M5L6U4</accession>
<comment type="subunit">
    <text evidence="4">Monomer.</text>
</comment>
<evidence type="ECO:0000256" key="3">
    <source>
        <dbReference type="ARBA" id="ARBA00007185"/>
    </source>
</evidence>
<comment type="catalytic activity">
    <reaction evidence="10 11">
        <text>citrate = D-threo-isocitrate</text>
        <dbReference type="Rhea" id="RHEA:10336"/>
        <dbReference type="ChEBI" id="CHEBI:15562"/>
        <dbReference type="ChEBI" id="CHEBI:16947"/>
        <dbReference type="EC" id="4.2.1.3"/>
    </reaction>
</comment>
<dbReference type="Proteomes" id="UP000184079">
    <property type="component" value="Unassembled WGS sequence"/>
</dbReference>
<dbReference type="SUPFAM" id="SSF52016">
    <property type="entry name" value="LeuD/IlvD-like"/>
    <property type="match status" value="1"/>
</dbReference>
<dbReference type="InterPro" id="IPR018136">
    <property type="entry name" value="Aconitase_4Fe-4S_BS"/>
</dbReference>
<comment type="pathway">
    <text evidence="2">Carbohydrate metabolism; tricarboxylic acid cycle; isocitrate from oxaloacetate: step 2/2.</text>
</comment>
<dbReference type="InterPro" id="IPR044137">
    <property type="entry name" value="AcnA_IRP_Swivel"/>
</dbReference>
<evidence type="ECO:0000256" key="2">
    <source>
        <dbReference type="ARBA" id="ARBA00004717"/>
    </source>
</evidence>
<dbReference type="InterPro" id="IPR036008">
    <property type="entry name" value="Aconitase_4Fe-4S_dom"/>
</dbReference>
<dbReference type="FunFam" id="3.20.19.10:FF:000001">
    <property type="entry name" value="Aconitate hydratase"/>
    <property type="match status" value="1"/>
</dbReference>
<evidence type="ECO:0000313" key="15">
    <source>
        <dbReference type="Proteomes" id="UP000184079"/>
    </source>
</evidence>
<dbReference type="NCBIfam" id="NF009520">
    <property type="entry name" value="PRK12881.1"/>
    <property type="match status" value="1"/>
</dbReference>
<dbReference type="AlphaFoldDB" id="A0A1M5L6U4"/>
<feature type="domain" description="Aconitase A/isopropylmalate dehydratase small subunit swivel" evidence="13">
    <location>
        <begin position="702"/>
        <end position="829"/>
    </location>
</feature>
<evidence type="ECO:0000313" key="14">
    <source>
        <dbReference type="EMBL" id="SHG60676.1"/>
    </source>
</evidence>